<reference evidence="2" key="1">
    <citation type="submission" date="2020-06" db="EMBL/GenBank/DDBJ databases">
        <title>Whole Genome Sequence of Bradyrhizobium sp. Strain 66S1MB.</title>
        <authorList>
            <person name="Bromfield E."/>
            <person name="Cloutier S."/>
        </authorList>
    </citation>
    <scope>NUCLEOTIDE SEQUENCE</scope>
    <source>
        <strain evidence="2">66S1MB</strain>
    </source>
</reference>
<comment type="caution">
    <text evidence="2">The sequence shown here is derived from an EMBL/GenBank/DDBJ whole genome shotgun (WGS) entry which is preliminary data.</text>
</comment>
<organism evidence="2">
    <name type="scientific">Bradyrhizobium quebecense</name>
    <dbReference type="NCBI Taxonomy" id="2748629"/>
    <lineage>
        <taxon>Bacteria</taxon>
        <taxon>Pseudomonadati</taxon>
        <taxon>Pseudomonadota</taxon>
        <taxon>Alphaproteobacteria</taxon>
        <taxon>Hyphomicrobiales</taxon>
        <taxon>Nitrobacteraceae</taxon>
        <taxon>Bradyrhizobium</taxon>
    </lineage>
</organism>
<sequence>MSTVAERIILPKRLSSCGCCGASEAALQAVDASAFSTDPLEAIRFMREKLDVPTSSWTDLWQQQHTVAFTVAGATSKDLVRDFHDAVDKAIANGTTLDEFRQDFDNIVEKHGWSYNGSRGWRSSVIFDTNVNMAYAAGRWEQIQQVKAQRPYLMYKHLAGQSHPRAEHEAWDGTILPVDDPWWQTHFPPNGWFCHCWVETLSDADLDRYGYQVSDRAPRSRLVPHIVGGRIVLVPEGIDPGFAYLPGEQPIAAEEEE</sequence>
<gene>
    <name evidence="2" type="ORF">HU230_23315</name>
</gene>
<feature type="domain" description="Phage head morphogenesis" evidence="1">
    <location>
        <begin position="82"/>
        <end position="198"/>
    </location>
</feature>
<evidence type="ECO:0000259" key="1">
    <source>
        <dbReference type="Pfam" id="PF04233"/>
    </source>
</evidence>
<name>A0A973WP93_9BRAD</name>
<dbReference type="EMBL" id="JABWSX010000001">
    <property type="protein sequence ID" value="NVL08634.1"/>
    <property type="molecule type" value="Genomic_DNA"/>
</dbReference>
<accession>A0A973WP93</accession>
<protein>
    <recommendedName>
        <fullName evidence="1">Phage head morphogenesis domain-containing protein</fullName>
    </recommendedName>
</protein>
<dbReference type="InterPro" id="IPR006528">
    <property type="entry name" value="Phage_head_morphogenesis_dom"/>
</dbReference>
<proteinExistence type="predicted"/>
<dbReference type="RefSeq" id="WP_176532118.1">
    <property type="nucleotide sequence ID" value="NZ_CP088022.1"/>
</dbReference>
<dbReference type="AlphaFoldDB" id="A0A973WP93"/>
<dbReference type="Pfam" id="PF04233">
    <property type="entry name" value="Phage_Mu_F"/>
    <property type="match status" value="1"/>
</dbReference>
<evidence type="ECO:0000313" key="2">
    <source>
        <dbReference type="EMBL" id="NVL08634.1"/>
    </source>
</evidence>